<gene>
    <name evidence="2" type="ORF">A3J61_01830</name>
</gene>
<organism evidence="2 3">
    <name type="scientific">Candidatus Nomurabacteria bacterium RIFCSPHIGHO2_02_FULL_38_15</name>
    <dbReference type="NCBI Taxonomy" id="1801752"/>
    <lineage>
        <taxon>Bacteria</taxon>
        <taxon>Candidatus Nomuraibacteriota</taxon>
    </lineage>
</organism>
<evidence type="ECO:0000313" key="3">
    <source>
        <dbReference type="Proteomes" id="UP000179686"/>
    </source>
</evidence>
<dbReference type="STRING" id="1801752.A3J61_01830"/>
<dbReference type="PANTHER" id="PTHR40076:SF1">
    <property type="entry name" value="MEMBRANE PROTEIN"/>
    <property type="match status" value="1"/>
</dbReference>
<keyword evidence="1" id="KW-0472">Membrane</keyword>
<feature type="transmembrane region" description="Helical" evidence="1">
    <location>
        <begin position="21"/>
        <end position="42"/>
    </location>
</feature>
<feature type="transmembrane region" description="Helical" evidence="1">
    <location>
        <begin position="159"/>
        <end position="192"/>
    </location>
</feature>
<sequence length="222" mass="24811">MNKADLFYKPLIKEAWGLTKKYYWIIFLYGLINIIVSVGFSMSSEENFIVALLSIFVSVIFKFWSQRLSIMVAKGQDLKFGDIFEGFNNFGKYFITSLVYGLIVLGGFILLIVPGIVWSLKYFLAPYFALDKGMSYKDALKASAKATDGLKLKVLALGFILFGLIIVSMIPFFLGLLITIPLCFVISGLLYVHLSKTEEVVDSIAEQPVEIPAEVSEPVNVV</sequence>
<dbReference type="InterPro" id="IPR010380">
    <property type="entry name" value="DUF975"/>
</dbReference>
<dbReference type="AlphaFoldDB" id="A0A1F6VQB1"/>
<dbReference type="PANTHER" id="PTHR40076">
    <property type="entry name" value="MEMBRANE PROTEIN-RELATED"/>
    <property type="match status" value="1"/>
</dbReference>
<evidence type="ECO:0008006" key="4">
    <source>
        <dbReference type="Google" id="ProtNLM"/>
    </source>
</evidence>
<accession>A0A1F6VQB1</accession>
<feature type="transmembrane region" description="Helical" evidence="1">
    <location>
        <begin position="48"/>
        <end position="64"/>
    </location>
</feature>
<dbReference type="EMBL" id="MFUC01000020">
    <property type="protein sequence ID" value="OGI71840.1"/>
    <property type="molecule type" value="Genomic_DNA"/>
</dbReference>
<proteinExistence type="predicted"/>
<protein>
    <recommendedName>
        <fullName evidence="4">Glycerophosphoryl diester phosphodiesterase membrane domain-containing protein</fullName>
    </recommendedName>
</protein>
<evidence type="ECO:0000256" key="1">
    <source>
        <dbReference type="SAM" id="Phobius"/>
    </source>
</evidence>
<dbReference type="Proteomes" id="UP000179686">
    <property type="component" value="Unassembled WGS sequence"/>
</dbReference>
<keyword evidence="1" id="KW-1133">Transmembrane helix</keyword>
<feature type="transmembrane region" description="Helical" evidence="1">
    <location>
        <begin position="98"/>
        <end position="120"/>
    </location>
</feature>
<evidence type="ECO:0000313" key="2">
    <source>
        <dbReference type="EMBL" id="OGI71840.1"/>
    </source>
</evidence>
<keyword evidence="1" id="KW-0812">Transmembrane</keyword>
<name>A0A1F6VQB1_9BACT</name>
<comment type="caution">
    <text evidence="2">The sequence shown here is derived from an EMBL/GenBank/DDBJ whole genome shotgun (WGS) entry which is preliminary data.</text>
</comment>
<reference evidence="2 3" key="1">
    <citation type="journal article" date="2016" name="Nat. Commun.">
        <title>Thousands of microbial genomes shed light on interconnected biogeochemical processes in an aquifer system.</title>
        <authorList>
            <person name="Anantharaman K."/>
            <person name="Brown C.T."/>
            <person name="Hug L.A."/>
            <person name="Sharon I."/>
            <person name="Castelle C.J."/>
            <person name="Probst A.J."/>
            <person name="Thomas B.C."/>
            <person name="Singh A."/>
            <person name="Wilkins M.J."/>
            <person name="Karaoz U."/>
            <person name="Brodie E.L."/>
            <person name="Williams K.H."/>
            <person name="Hubbard S.S."/>
            <person name="Banfield J.F."/>
        </authorList>
    </citation>
    <scope>NUCLEOTIDE SEQUENCE [LARGE SCALE GENOMIC DNA]</scope>
</reference>